<sequence length="110" mass="12302">MASRFAKVSEEEIEEAFFYPSDLVNTETAIPLRVGEDSTLSRSDKGLKILGLNGDSNPDLYDAGAVPHQLNCQVNWEQVVVWVDYKPVDVEIDDDNTGILPCTRNADWNE</sequence>
<evidence type="ECO:0000313" key="2">
    <source>
        <dbReference type="Proteomes" id="UP001249851"/>
    </source>
</evidence>
<proteinExistence type="predicted"/>
<name>A0AAD9Q349_ACRCE</name>
<reference evidence="1" key="1">
    <citation type="journal article" date="2023" name="G3 (Bethesda)">
        <title>Whole genome assembly and annotation of the endangered Caribbean coral Acropora cervicornis.</title>
        <authorList>
            <person name="Selwyn J.D."/>
            <person name="Vollmer S.V."/>
        </authorList>
    </citation>
    <scope>NUCLEOTIDE SEQUENCE</scope>
    <source>
        <strain evidence="1">K2</strain>
    </source>
</reference>
<accession>A0AAD9Q349</accession>
<comment type="caution">
    <text evidence="1">The sequence shown here is derived from an EMBL/GenBank/DDBJ whole genome shotgun (WGS) entry which is preliminary data.</text>
</comment>
<evidence type="ECO:0000313" key="1">
    <source>
        <dbReference type="EMBL" id="KAK2553844.1"/>
    </source>
</evidence>
<dbReference type="AlphaFoldDB" id="A0AAD9Q349"/>
<reference evidence="1" key="2">
    <citation type="journal article" date="2023" name="Science">
        <title>Genomic signatures of disease resistance in endangered staghorn corals.</title>
        <authorList>
            <person name="Vollmer S.V."/>
            <person name="Selwyn J.D."/>
            <person name="Despard B.A."/>
            <person name="Roesel C.L."/>
        </authorList>
    </citation>
    <scope>NUCLEOTIDE SEQUENCE</scope>
    <source>
        <strain evidence="1">K2</strain>
    </source>
</reference>
<keyword evidence="2" id="KW-1185">Reference proteome</keyword>
<dbReference type="EMBL" id="JARQWQ010000074">
    <property type="protein sequence ID" value="KAK2553844.1"/>
    <property type="molecule type" value="Genomic_DNA"/>
</dbReference>
<protein>
    <submittedName>
        <fullName evidence="1">Uncharacterized protein</fullName>
    </submittedName>
</protein>
<organism evidence="1 2">
    <name type="scientific">Acropora cervicornis</name>
    <name type="common">Staghorn coral</name>
    <dbReference type="NCBI Taxonomy" id="6130"/>
    <lineage>
        <taxon>Eukaryota</taxon>
        <taxon>Metazoa</taxon>
        <taxon>Cnidaria</taxon>
        <taxon>Anthozoa</taxon>
        <taxon>Hexacorallia</taxon>
        <taxon>Scleractinia</taxon>
        <taxon>Astrocoeniina</taxon>
        <taxon>Acroporidae</taxon>
        <taxon>Acropora</taxon>
    </lineage>
</organism>
<dbReference type="Proteomes" id="UP001249851">
    <property type="component" value="Unassembled WGS sequence"/>
</dbReference>
<gene>
    <name evidence="1" type="ORF">P5673_024834</name>
</gene>